<sequence>MLRREIPAGAGAGRVIVMANNRVAPAPGDGGGDSREIPLQPWQRWDETMQPLCYWDDEPVALAFASRPGDSWPSGREWLALVSNRWFSLLSTALQVGAWLQNHRFCGRCGAKATRLSAEFAMHCERCGHRNYPRISPCIITLVTSGENMLLGRSPRFRPGQYSTLAGFIEPGESAEEAVHREVYEEVGVHIDQLRYYRSQAWPFPHSLMMGFFAEATTRRIRIDENEISDAAWFTPRRLPGLPAPYSIARELIEAHLARWRE</sequence>
<dbReference type="RefSeq" id="WP_311881833.1">
    <property type="nucleotide sequence ID" value="NZ_CP119391.1"/>
</dbReference>
<keyword evidence="7" id="KW-0460">Magnesium</keyword>
<comment type="cofactor">
    <cofactor evidence="1">
        <name>Mg(2+)</name>
        <dbReference type="ChEBI" id="CHEBI:18420"/>
    </cofactor>
</comment>
<dbReference type="GO" id="GO:0016787">
    <property type="term" value="F:hydrolase activity"/>
    <property type="evidence" value="ECO:0007669"/>
    <property type="project" value="UniProtKB-KW"/>
</dbReference>
<comment type="similarity">
    <text evidence="3">Belongs to the Nudix hydrolase family. NudC subfamily.</text>
</comment>
<dbReference type="Gene3D" id="3.90.79.20">
    <property type="match status" value="1"/>
</dbReference>
<keyword evidence="8" id="KW-0520">NAD</keyword>
<evidence type="ECO:0000256" key="1">
    <source>
        <dbReference type="ARBA" id="ARBA00001946"/>
    </source>
</evidence>
<evidence type="ECO:0000256" key="3">
    <source>
        <dbReference type="ARBA" id="ARBA00009595"/>
    </source>
</evidence>
<dbReference type="InterPro" id="IPR015376">
    <property type="entry name" value="Znr_NADH_PPase"/>
</dbReference>
<dbReference type="EC" id="3.6.1.22" evidence="4"/>
<dbReference type="EMBL" id="CP119391">
    <property type="protein sequence ID" value="WNK18855.1"/>
    <property type="molecule type" value="Genomic_DNA"/>
</dbReference>
<dbReference type="CDD" id="cd03429">
    <property type="entry name" value="NUDIX_NADH_pyrophosphatase_Nudt13"/>
    <property type="match status" value="1"/>
</dbReference>
<reference evidence="12 13" key="1">
    <citation type="submission" date="2023-03" db="EMBL/GenBank/DDBJ databases">
        <title>Halomonas sp. nov., isolated from Korean tranditional fermented seafood 'Jeotgal'.</title>
        <authorList>
            <person name="Kim B."/>
            <person name="Shin N.-R."/>
        </authorList>
    </citation>
    <scope>NUCLEOTIDE SEQUENCE [LARGE SCALE GENOMIC DNA]</scope>
    <source>
        <strain evidence="12 13">SG2L-4</strain>
    </source>
</reference>
<dbReference type="PROSITE" id="PS00893">
    <property type="entry name" value="NUDIX_BOX"/>
    <property type="match status" value="1"/>
</dbReference>
<name>A0ABY9YVF8_9GAMM</name>
<dbReference type="InterPro" id="IPR020084">
    <property type="entry name" value="NUDIX_hydrolase_CS"/>
</dbReference>
<evidence type="ECO:0000256" key="4">
    <source>
        <dbReference type="ARBA" id="ARBA00012381"/>
    </source>
</evidence>
<dbReference type="Gene3D" id="3.90.79.10">
    <property type="entry name" value="Nucleoside Triphosphate Pyrophosphohydrolase"/>
    <property type="match status" value="1"/>
</dbReference>
<accession>A0ABY9YVF8</accession>
<dbReference type="InterPro" id="IPR020476">
    <property type="entry name" value="Nudix_hydrolase"/>
</dbReference>
<dbReference type="Proteomes" id="UP001301869">
    <property type="component" value="Chromosome"/>
</dbReference>
<feature type="domain" description="Nudix hydrolase" evidence="11">
    <location>
        <begin position="133"/>
        <end position="256"/>
    </location>
</feature>
<evidence type="ECO:0000256" key="10">
    <source>
        <dbReference type="RuleBase" id="RU003476"/>
    </source>
</evidence>
<organism evidence="12 13">
    <name type="scientific">Halomonas piscis</name>
    <dbReference type="NCBI Taxonomy" id="3031727"/>
    <lineage>
        <taxon>Bacteria</taxon>
        <taxon>Pseudomonadati</taxon>
        <taxon>Pseudomonadota</taxon>
        <taxon>Gammaproteobacteria</taxon>
        <taxon>Oceanospirillales</taxon>
        <taxon>Halomonadaceae</taxon>
        <taxon>Halomonas</taxon>
    </lineage>
</organism>
<keyword evidence="13" id="KW-1185">Reference proteome</keyword>
<gene>
    <name evidence="12" type="primary">nudC</name>
    <name evidence="12" type="ORF">P1P91_08075</name>
</gene>
<dbReference type="InterPro" id="IPR049734">
    <property type="entry name" value="NudC-like_C"/>
</dbReference>
<dbReference type="PROSITE" id="PS51462">
    <property type="entry name" value="NUDIX"/>
    <property type="match status" value="1"/>
</dbReference>
<evidence type="ECO:0000256" key="8">
    <source>
        <dbReference type="ARBA" id="ARBA00023027"/>
    </source>
</evidence>
<evidence type="ECO:0000256" key="9">
    <source>
        <dbReference type="ARBA" id="ARBA00023679"/>
    </source>
</evidence>
<dbReference type="InterPro" id="IPR015797">
    <property type="entry name" value="NUDIX_hydrolase-like_dom_sf"/>
</dbReference>
<evidence type="ECO:0000256" key="5">
    <source>
        <dbReference type="ARBA" id="ARBA00022723"/>
    </source>
</evidence>
<keyword evidence="5" id="KW-0479">Metal-binding</keyword>
<comment type="cofactor">
    <cofactor evidence="2">
        <name>Zn(2+)</name>
        <dbReference type="ChEBI" id="CHEBI:29105"/>
    </cofactor>
</comment>
<dbReference type="PANTHER" id="PTHR42904">
    <property type="entry name" value="NUDIX HYDROLASE, NUDC SUBFAMILY"/>
    <property type="match status" value="1"/>
</dbReference>
<dbReference type="NCBIfam" id="NF001299">
    <property type="entry name" value="PRK00241.1"/>
    <property type="match status" value="1"/>
</dbReference>
<proteinExistence type="inferred from homology"/>
<dbReference type="PANTHER" id="PTHR42904:SF6">
    <property type="entry name" value="NAD-CAPPED RNA HYDROLASE NUDT12"/>
    <property type="match status" value="1"/>
</dbReference>
<evidence type="ECO:0000256" key="7">
    <source>
        <dbReference type="ARBA" id="ARBA00022842"/>
    </source>
</evidence>
<evidence type="ECO:0000256" key="2">
    <source>
        <dbReference type="ARBA" id="ARBA00001947"/>
    </source>
</evidence>
<dbReference type="Pfam" id="PF09297">
    <property type="entry name" value="Zn_ribbon_NUD"/>
    <property type="match status" value="1"/>
</dbReference>
<evidence type="ECO:0000259" key="11">
    <source>
        <dbReference type="PROSITE" id="PS51462"/>
    </source>
</evidence>
<dbReference type="InterPro" id="IPR050241">
    <property type="entry name" value="NAD-cap_RNA_hydrolase_NudC"/>
</dbReference>
<dbReference type="PRINTS" id="PR00502">
    <property type="entry name" value="NUDIXFAMILY"/>
</dbReference>
<comment type="catalytic activity">
    <reaction evidence="9">
        <text>a 5'-end NAD(+)-phospho-ribonucleoside in mRNA + H2O = a 5'-end phospho-adenosine-phospho-ribonucleoside in mRNA + beta-nicotinamide D-ribonucleotide + 2 H(+)</text>
        <dbReference type="Rhea" id="RHEA:60876"/>
        <dbReference type="Rhea" id="RHEA-COMP:15698"/>
        <dbReference type="Rhea" id="RHEA-COMP:15719"/>
        <dbReference type="ChEBI" id="CHEBI:14649"/>
        <dbReference type="ChEBI" id="CHEBI:15377"/>
        <dbReference type="ChEBI" id="CHEBI:15378"/>
        <dbReference type="ChEBI" id="CHEBI:144029"/>
        <dbReference type="ChEBI" id="CHEBI:144051"/>
    </reaction>
    <physiologicalReaction direction="left-to-right" evidence="9">
        <dbReference type="Rhea" id="RHEA:60877"/>
    </physiologicalReaction>
</comment>
<dbReference type="SUPFAM" id="SSF55811">
    <property type="entry name" value="Nudix"/>
    <property type="match status" value="2"/>
</dbReference>
<evidence type="ECO:0000313" key="13">
    <source>
        <dbReference type="Proteomes" id="UP001301869"/>
    </source>
</evidence>
<evidence type="ECO:0000256" key="6">
    <source>
        <dbReference type="ARBA" id="ARBA00022801"/>
    </source>
</evidence>
<keyword evidence="6 10" id="KW-0378">Hydrolase</keyword>
<evidence type="ECO:0000313" key="12">
    <source>
        <dbReference type="EMBL" id="WNK18855.1"/>
    </source>
</evidence>
<dbReference type="Pfam" id="PF00293">
    <property type="entry name" value="NUDIX"/>
    <property type="match status" value="1"/>
</dbReference>
<dbReference type="InterPro" id="IPR000086">
    <property type="entry name" value="NUDIX_hydrolase_dom"/>
</dbReference>
<protein>
    <recommendedName>
        <fullName evidence="4">NAD(+) diphosphatase</fullName>
        <ecNumber evidence="4">3.6.1.22</ecNumber>
    </recommendedName>
</protein>